<organism evidence="2 3">
    <name type="scientific">Candidatus Cyrtobacter comes</name>
    <dbReference type="NCBI Taxonomy" id="675776"/>
    <lineage>
        <taxon>Bacteria</taxon>
        <taxon>Pseudomonadati</taxon>
        <taxon>Pseudomonadota</taxon>
        <taxon>Alphaproteobacteria</taxon>
        <taxon>Rickettsiales</taxon>
        <taxon>Candidatus Midichloriaceae</taxon>
        <taxon>Candidatus Cyrtobacter</taxon>
    </lineage>
</organism>
<comment type="caution">
    <text evidence="2">The sequence shown here is derived from an EMBL/GenBank/DDBJ whole genome shotgun (WGS) entry which is preliminary data.</text>
</comment>
<reference evidence="2 3" key="1">
    <citation type="submission" date="2023-02" db="EMBL/GenBank/DDBJ databases">
        <title>Host association and intracellularity evolved multiple times independently in the Rickettsiales.</title>
        <authorList>
            <person name="Castelli M."/>
            <person name="Nardi T."/>
            <person name="Gammuto L."/>
            <person name="Bellinzona G."/>
            <person name="Sabaneyeva E."/>
            <person name="Potekhin A."/>
            <person name="Serra V."/>
            <person name="Petroni G."/>
            <person name="Sassera D."/>
        </authorList>
    </citation>
    <scope>NUCLEOTIDE SEQUENCE [LARGE SCALE GENOMIC DNA]</scope>
    <source>
        <strain evidence="2 3">BOD18</strain>
    </source>
</reference>
<name>A0ABU5L8B0_9RICK</name>
<keyword evidence="3" id="KW-1185">Reference proteome</keyword>
<accession>A0ABU5L8B0</accession>
<proteinExistence type="predicted"/>
<dbReference type="RefSeq" id="WP_322497625.1">
    <property type="nucleotide sequence ID" value="NZ_JARGYT010000022.1"/>
</dbReference>
<dbReference type="Proteomes" id="UP001293791">
    <property type="component" value="Unassembled WGS sequence"/>
</dbReference>
<evidence type="ECO:0000256" key="1">
    <source>
        <dbReference type="SAM" id="MobiDB-lite"/>
    </source>
</evidence>
<gene>
    <name evidence="2" type="ORF">Cyrtocomes_00510</name>
</gene>
<protein>
    <submittedName>
        <fullName evidence="2">Uncharacterized protein</fullName>
    </submittedName>
</protein>
<evidence type="ECO:0000313" key="2">
    <source>
        <dbReference type="EMBL" id="MDZ5762140.1"/>
    </source>
</evidence>
<feature type="region of interest" description="Disordered" evidence="1">
    <location>
        <begin position="26"/>
        <end position="45"/>
    </location>
</feature>
<evidence type="ECO:0000313" key="3">
    <source>
        <dbReference type="Proteomes" id="UP001293791"/>
    </source>
</evidence>
<dbReference type="EMBL" id="JARGYT010000022">
    <property type="protein sequence ID" value="MDZ5762140.1"/>
    <property type="molecule type" value="Genomic_DNA"/>
</dbReference>
<sequence length="45" mass="5294">MNKHQLIGYVTWYMECVLRSDKATQTVDSSDSEQYQELHQSDTNL</sequence>